<dbReference type="Pfam" id="PF03309">
    <property type="entry name" value="Pan_kinase"/>
    <property type="match status" value="1"/>
</dbReference>
<evidence type="ECO:0000256" key="1">
    <source>
        <dbReference type="ARBA" id="ARBA00001206"/>
    </source>
</evidence>
<keyword evidence="18" id="KW-1185">Reference proteome</keyword>
<evidence type="ECO:0000256" key="13">
    <source>
        <dbReference type="ARBA" id="ARBA00022993"/>
    </source>
</evidence>
<keyword evidence="9 16" id="KW-0547">Nucleotide-binding</keyword>
<dbReference type="PANTHER" id="PTHR34265:SF1">
    <property type="entry name" value="TYPE III PANTOTHENATE KINASE"/>
    <property type="match status" value="1"/>
</dbReference>
<feature type="binding site" evidence="16">
    <location>
        <position position="132"/>
    </location>
    <ligand>
        <name>ATP</name>
        <dbReference type="ChEBI" id="CHEBI:30616"/>
    </ligand>
</feature>
<comment type="caution">
    <text evidence="17">The sequence shown here is derived from an EMBL/GenBank/DDBJ whole genome shotgun (WGS) entry which is preliminary data.</text>
</comment>
<dbReference type="GO" id="GO:0015937">
    <property type="term" value="P:coenzyme A biosynthetic process"/>
    <property type="evidence" value="ECO:0007669"/>
    <property type="project" value="UniProtKB-UniRule"/>
</dbReference>
<evidence type="ECO:0000256" key="3">
    <source>
        <dbReference type="ARBA" id="ARBA00004496"/>
    </source>
</evidence>
<dbReference type="Gene3D" id="3.30.420.40">
    <property type="match status" value="2"/>
</dbReference>
<dbReference type="GO" id="GO:0005737">
    <property type="term" value="C:cytoplasm"/>
    <property type="evidence" value="ECO:0007669"/>
    <property type="project" value="UniProtKB-SubCell"/>
</dbReference>
<keyword evidence="10 16" id="KW-0418">Kinase</keyword>
<sequence length="257" mass="27569">MILALDVGNTNIVIGCLDDEKIYFVGRLATDRSRTDDEYAISFKNLMELNGVDPGRISGSIISSVVPPLIQILELAVEKAIGCTPLVVGPGLKTGLNIKIDNPAQLGSDLVVDAVAALHQYQTPLIIFDMGTATTVSVIDKNKNYLGGMIVPGVKVSQEALTSRTSQLQSISLEPPKRIIGTNTIDCMKSGAIYGNAATLDGIIDRVEEELGEKATVIATGGLSKCIVPYCKREIIVDDDLLLKGLRLIYQKNTPEK</sequence>
<keyword evidence="8 16" id="KW-0808">Transferase</keyword>
<comment type="catalytic activity">
    <reaction evidence="1 16">
        <text>(R)-pantothenate + ATP = (R)-4'-phosphopantothenate + ADP + H(+)</text>
        <dbReference type="Rhea" id="RHEA:16373"/>
        <dbReference type="ChEBI" id="CHEBI:10986"/>
        <dbReference type="ChEBI" id="CHEBI:15378"/>
        <dbReference type="ChEBI" id="CHEBI:29032"/>
        <dbReference type="ChEBI" id="CHEBI:30616"/>
        <dbReference type="ChEBI" id="CHEBI:456216"/>
        <dbReference type="EC" id="2.7.1.33"/>
    </reaction>
</comment>
<comment type="cofactor">
    <cofactor evidence="16">
        <name>NH4(+)</name>
        <dbReference type="ChEBI" id="CHEBI:28938"/>
    </cofactor>
    <cofactor evidence="16">
        <name>K(+)</name>
        <dbReference type="ChEBI" id="CHEBI:29103"/>
    </cofactor>
    <text evidence="16">A monovalent cation. Ammonium or potassium.</text>
</comment>
<dbReference type="GO" id="GO:0005524">
    <property type="term" value="F:ATP binding"/>
    <property type="evidence" value="ECO:0007669"/>
    <property type="project" value="UniProtKB-UniRule"/>
</dbReference>
<keyword evidence="11 16" id="KW-0067">ATP-binding</keyword>
<dbReference type="GO" id="GO:0004594">
    <property type="term" value="F:pantothenate kinase activity"/>
    <property type="evidence" value="ECO:0007669"/>
    <property type="project" value="UniProtKB-UniRule"/>
</dbReference>
<comment type="caution">
    <text evidence="16">Lacks conserved residue(s) required for the propagation of feature annotation.</text>
</comment>
<comment type="cofactor">
    <cofactor evidence="2">
        <name>K(+)</name>
        <dbReference type="ChEBI" id="CHEBI:29103"/>
    </cofactor>
</comment>
<dbReference type="EC" id="2.7.1.33" evidence="6 16"/>
<evidence type="ECO:0000256" key="6">
    <source>
        <dbReference type="ARBA" id="ARBA00012102"/>
    </source>
</evidence>
<dbReference type="Proteomes" id="UP000610760">
    <property type="component" value="Unassembled WGS sequence"/>
</dbReference>
<feature type="active site" description="Proton acceptor" evidence="16">
    <location>
        <position position="109"/>
    </location>
</feature>
<feature type="binding site" evidence="16">
    <location>
        <position position="129"/>
    </location>
    <ligand>
        <name>K(+)</name>
        <dbReference type="ChEBI" id="CHEBI:29103"/>
    </ligand>
</feature>
<organism evidence="17 18">
    <name type="scientific">Fumia xinanensis</name>
    <dbReference type="NCBI Taxonomy" id="2763659"/>
    <lineage>
        <taxon>Bacteria</taxon>
        <taxon>Bacillati</taxon>
        <taxon>Bacillota</taxon>
        <taxon>Clostridia</taxon>
        <taxon>Eubacteriales</taxon>
        <taxon>Oscillospiraceae</taxon>
        <taxon>Fumia</taxon>
    </lineage>
</organism>
<evidence type="ECO:0000256" key="15">
    <source>
        <dbReference type="ARBA" id="ARBA00040883"/>
    </source>
</evidence>
<evidence type="ECO:0000256" key="2">
    <source>
        <dbReference type="ARBA" id="ARBA00001958"/>
    </source>
</evidence>
<dbReference type="HAMAP" id="MF_01274">
    <property type="entry name" value="Pantothen_kinase_3"/>
    <property type="match status" value="1"/>
</dbReference>
<comment type="subunit">
    <text evidence="5 16">Homodimer.</text>
</comment>
<feature type="binding site" evidence="16">
    <location>
        <begin position="6"/>
        <end position="13"/>
    </location>
    <ligand>
        <name>ATP</name>
        <dbReference type="ChEBI" id="CHEBI:30616"/>
    </ligand>
</feature>
<evidence type="ECO:0000256" key="14">
    <source>
        <dbReference type="ARBA" id="ARBA00038036"/>
    </source>
</evidence>
<feature type="binding site" evidence="16">
    <location>
        <position position="184"/>
    </location>
    <ligand>
        <name>substrate</name>
    </ligand>
</feature>
<keyword evidence="12 16" id="KW-0630">Potassium</keyword>
<comment type="similarity">
    <text evidence="14 16">Belongs to the type III pantothenate kinase family.</text>
</comment>
<dbReference type="AlphaFoldDB" id="A0A926E5E5"/>
<dbReference type="EMBL" id="JACRSV010000003">
    <property type="protein sequence ID" value="MBC8560469.1"/>
    <property type="molecule type" value="Genomic_DNA"/>
</dbReference>
<reference evidence="17" key="1">
    <citation type="submission" date="2020-08" db="EMBL/GenBank/DDBJ databases">
        <title>Genome public.</title>
        <authorList>
            <person name="Liu C."/>
            <person name="Sun Q."/>
        </authorList>
    </citation>
    <scope>NUCLEOTIDE SEQUENCE</scope>
    <source>
        <strain evidence="17">NSJ-33</strain>
    </source>
</reference>
<gene>
    <name evidence="16" type="primary">coaX</name>
    <name evidence="17" type="ORF">H8710_10385</name>
</gene>
<protein>
    <recommendedName>
        <fullName evidence="15 16">Type III pantothenate kinase</fullName>
        <ecNumber evidence="6 16">2.7.1.33</ecNumber>
    </recommendedName>
    <alternativeName>
        <fullName evidence="16">PanK-III</fullName>
    </alternativeName>
    <alternativeName>
        <fullName evidence="16">Pantothenic acid kinase</fullName>
    </alternativeName>
</protein>
<comment type="function">
    <text evidence="16">Catalyzes the phosphorylation of pantothenate (Pan), the first step in CoA biosynthesis.</text>
</comment>
<accession>A0A926E5E5</accession>
<comment type="subcellular location">
    <subcellularLocation>
        <location evidence="3 16">Cytoplasm</location>
    </subcellularLocation>
</comment>
<evidence type="ECO:0000256" key="11">
    <source>
        <dbReference type="ARBA" id="ARBA00022840"/>
    </source>
</evidence>
<evidence type="ECO:0000256" key="4">
    <source>
        <dbReference type="ARBA" id="ARBA00005225"/>
    </source>
</evidence>
<dbReference type="RefSeq" id="WP_249295456.1">
    <property type="nucleotide sequence ID" value="NZ_JACRSV010000003.1"/>
</dbReference>
<evidence type="ECO:0000256" key="12">
    <source>
        <dbReference type="ARBA" id="ARBA00022958"/>
    </source>
</evidence>
<keyword evidence="7 16" id="KW-0963">Cytoplasm</keyword>
<evidence type="ECO:0000256" key="9">
    <source>
        <dbReference type="ARBA" id="ARBA00022741"/>
    </source>
</evidence>
<evidence type="ECO:0000256" key="10">
    <source>
        <dbReference type="ARBA" id="ARBA00022777"/>
    </source>
</evidence>
<keyword evidence="13 16" id="KW-0173">Coenzyme A biosynthesis</keyword>
<dbReference type="SUPFAM" id="SSF53067">
    <property type="entry name" value="Actin-like ATPase domain"/>
    <property type="match status" value="2"/>
</dbReference>
<evidence type="ECO:0000256" key="5">
    <source>
        <dbReference type="ARBA" id="ARBA00011738"/>
    </source>
</evidence>
<dbReference type="NCBIfam" id="TIGR00671">
    <property type="entry name" value="baf"/>
    <property type="match status" value="1"/>
</dbReference>
<proteinExistence type="inferred from homology"/>
<dbReference type="InterPro" id="IPR043129">
    <property type="entry name" value="ATPase_NBD"/>
</dbReference>
<dbReference type="CDD" id="cd24015">
    <property type="entry name" value="ASKHA_NBD_PanK-III"/>
    <property type="match status" value="1"/>
</dbReference>
<evidence type="ECO:0000256" key="7">
    <source>
        <dbReference type="ARBA" id="ARBA00022490"/>
    </source>
</evidence>
<evidence type="ECO:0000313" key="17">
    <source>
        <dbReference type="EMBL" id="MBC8560469.1"/>
    </source>
</evidence>
<evidence type="ECO:0000313" key="18">
    <source>
        <dbReference type="Proteomes" id="UP000610760"/>
    </source>
</evidence>
<evidence type="ECO:0000256" key="16">
    <source>
        <dbReference type="HAMAP-Rule" id="MF_01274"/>
    </source>
</evidence>
<dbReference type="GO" id="GO:0046872">
    <property type="term" value="F:metal ion binding"/>
    <property type="evidence" value="ECO:0007669"/>
    <property type="project" value="UniProtKB-KW"/>
</dbReference>
<keyword evidence="16" id="KW-0479">Metal-binding</keyword>
<dbReference type="PANTHER" id="PTHR34265">
    <property type="entry name" value="TYPE III PANTOTHENATE KINASE"/>
    <property type="match status" value="1"/>
</dbReference>
<feature type="binding site" evidence="16">
    <location>
        <begin position="107"/>
        <end position="110"/>
    </location>
    <ligand>
        <name>substrate</name>
    </ligand>
</feature>
<dbReference type="NCBIfam" id="NF009855">
    <property type="entry name" value="PRK13321.1"/>
    <property type="match status" value="1"/>
</dbReference>
<dbReference type="InterPro" id="IPR004619">
    <property type="entry name" value="Type_III_PanK"/>
</dbReference>
<evidence type="ECO:0000256" key="8">
    <source>
        <dbReference type="ARBA" id="ARBA00022679"/>
    </source>
</evidence>
<comment type="pathway">
    <text evidence="4 16">Cofactor biosynthesis; coenzyme A biosynthesis; CoA from (R)-pantothenate: step 1/5.</text>
</comment>
<name>A0A926E5E5_9FIRM</name>